<name>A0A087EER9_9BIFI</name>
<proteinExistence type="inferred from homology"/>
<protein>
    <submittedName>
        <fullName evidence="4">Putative Rossmann fold nucleotide-binding protein involved in DNA uptake</fullName>
    </submittedName>
</protein>
<dbReference type="Proteomes" id="UP000029080">
    <property type="component" value="Unassembled WGS sequence"/>
</dbReference>
<reference evidence="4 5" key="1">
    <citation type="submission" date="2014-03" db="EMBL/GenBank/DDBJ databases">
        <title>Genomics of Bifidobacteria.</title>
        <authorList>
            <person name="Ventura M."/>
            <person name="Milani C."/>
            <person name="Lugli G.A."/>
        </authorList>
    </citation>
    <scope>NUCLEOTIDE SEQUENCE [LARGE SCALE GENOMIC DNA]</scope>
    <source>
        <strain evidence="4 5">JCM 13495</strain>
    </source>
</reference>
<dbReference type="AlphaFoldDB" id="A0A087EER9"/>
<dbReference type="InterPro" id="IPR003488">
    <property type="entry name" value="DprA"/>
</dbReference>
<dbReference type="SUPFAM" id="SSF102405">
    <property type="entry name" value="MCP/YpsA-like"/>
    <property type="match status" value="1"/>
</dbReference>
<sequence>MSNPDAYGLDAVGIPDDETLARAALTYCLDGADAIMHATLLGAGSAISVLQHICDIPHAWSSNDNDLQSAPDSVKRLEQAFYAGLTTWGKRITKQASQAFMRSLRNWHRRSLTAVRLQDNTFLNWISAEGAQWIIGPHSALWPASLQDLSLRGDWAPPLCLWGRGYPRALNACSSPLAIVGSRGVNTYGHTTARALAFEASKNGHTIISGGALGSDAAAHWGTIAAQEDYGSQAGATIAVFAGGLNHIGPKSNLRLFDAIVEHGGALLSEMCPGTIPQARRFLLRNRIIASMASAVVVSQARLRSGAINTAGWANELNRKVYAIPGNIDMPHNAGCNRLVHDGKAILLDRIENINDALDDDHAESNSTSPIDAPALDQRAQLPRCITKNATFPASEHASHQSASTSSIEQHHKSHAKRTIADRGDTESGDSGPEGNAQNHMPDNSHAPDMEALILQAIRSCNNQHIPASIDAVLMMLGSMSNTKSLAETPPHDTIASAARHTIALMELDGTLLLNNGQLQRVHTPNREVTR</sequence>
<dbReference type="GO" id="GO:0009294">
    <property type="term" value="P:DNA-mediated transformation"/>
    <property type="evidence" value="ECO:0007669"/>
    <property type="project" value="InterPro"/>
</dbReference>
<comment type="caution">
    <text evidence="4">The sequence shown here is derived from an EMBL/GenBank/DDBJ whole genome shotgun (WGS) entry which is preliminary data.</text>
</comment>
<evidence type="ECO:0000256" key="2">
    <source>
        <dbReference type="SAM" id="MobiDB-lite"/>
    </source>
</evidence>
<organism evidence="4 5">
    <name type="scientific">Bifidobacterium tsurumiense</name>
    <dbReference type="NCBI Taxonomy" id="356829"/>
    <lineage>
        <taxon>Bacteria</taxon>
        <taxon>Bacillati</taxon>
        <taxon>Actinomycetota</taxon>
        <taxon>Actinomycetes</taxon>
        <taxon>Bifidobacteriales</taxon>
        <taxon>Bifidobacteriaceae</taxon>
        <taxon>Bifidobacterium</taxon>
    </lineage>
</organism>
<dbReference type="RefSeq" id="WP_044259469.1">
    <property type="nucleotide sequence ID" value="NZ_JGZU01000008.1"/>
</dbReference>
<evidence type="ECO:0000256" key="1">
    <source>
        <dbReference type="ARBA" id="ARBA00006525"/>
    </source>
</evidence>
<gene>
    <name evidence="4" type="ORF">BITS_1606</name>
</gene>
<evidence type="ECO:0000259" key="3">
    <source>
        <dbReference type="Pfam" id="PF02481"/>
    </source>
</evidence>
<accession>A0A087EER9</accession>
<keyword evidence="5" id="KW-1185">Reference proteome</keyword>
<dbReference type="InterPro" id="IPR057666">
    <property type="entry name" value="DrpA_SLOG"/>
</dbReference>
<feature type="domain" description="Smf/DprA SLOG" evidence="3">
    <location>
        <begin position="134"/>
        <end position="357"/>
    </location>
</feature>
<dbReference type="OrthoDB" id="9785707at2"/>
<dbReference type="eggNOG" id="COG0758">
    <property type="taxonomic scope" value="Bacteria"/>
</dbReference>
<dbReference type="Gene3D" id="3.40.50.450">
    <property type="match status" value="1"/>
</dbReference>
<dbReference type="STRING" id="356829.BITS_1606"/>
<evidence type="ECO:0000313" key="5">
    <source>
        <dbReference type="Proteomes" id="UP000029080"/>
    </source>
</evidence>
<dbReference type="PANTHER" id="PTHR43022">
    <property type="entry name" value="PROTEIN SMF"/>
    <property type="match status" value="1"/>
</dbReference>
<comment type="similarity">
    <text evidence="1">Belongs to the DprA/Smf family.</text>
</comment>
<dbReference type="EMBL" id="JGZU01000008">
    <property type="protein sequence ID" value="KFJ06270.1"/>
    <property type="molecule type" value="Genomic_DNA"/>
</dbReference>
<feature type="region of interest" description="Disordered" evidence="2">
    <location>
        <begin position="393"/>
        <end position="446"/>
    </location>
</feature>
<evidence type="ECO:0000313" key="4">
    <source>
        <dbReference type="EMBL" id="KFJ06270.1"/>
    </source>
</evidence>
<dbReference type="Pfam" id="PF02481">
    <property type="entry name" value="DNA_processg_A"/>
    <property type="match status" value="1"/>
</dbReference>
<dbReference type="PANTHER" id="PTHR43022:SF1">
    <property type="entry name" value="PROTEIN SMF"/>
    <property type="match status" value="1"/>
</dbReference>